<proteinExistence type="predicted"/>
<evidence type="ECO:0000313" key="1">
    <source>
        <dbReference type="EMBL" id="CAE7224985.1"/>
    </source>
</evidence>
<name>A0A812KC27_9DINO</name>
<dbReference type="EMBL" id="CAJNDS010000646">
    <property type="protein sequence ID" value="CAE7224985.1"/>
    <property type="molecule type" value="Genomic_DNA"/>
</dbReference>
<gene>
    <name evidence="1" type="ORF">SNAT2548_LOCUS8627</name>
</gene>
<dbReference type="AlphaFoldDB" id="A0A812KC27"/>
<comment type="caution">
    <text evidence="1">The sequence shown here is derived from an EMBL/GenBank/DDBJ whole genome shotgun (WGS) entry which is preliminary data.</text>
</comment>
<organism evidence="1 2">
    <name type="scientific">Symbiodinium natans</name>
    <dbReference type="NCBI Taxonomy" id="878477"/>
    <lineage>
        <taxon>Eukaryota</taxon>
        <taxon>Sar</taxon>
        <taxon>Alveolata</taxon>
        <taxon>Dinophyceae</taxon>
        <taxon>Suessiales</taxon>
        <taxon>Symbiodiniaceae</taxon>
        <taxon>Symbiodinium</taxon>
    </lineage>
</organism>
<dbReference type="Proteomes" id="UP000604046">
    <property type="component" value="Unassembled WGS sequence"/>
</dbReference>
<accession>A0A812KC27</accession>
<keyword evidence="2" id="KW-1185">Reference proteome</keyword>
<protein>
    <submittedName>
        <fullName evidence="1">Uncharacterized protein</fullName>
    </submittedName>
</protein>
<sequence length="143" mass="15656">MEDWACFYCFLLGAEACQGNEYGQHVYSSAACARTYLTPVAALAKDHPLSIKNPPKRVAEDELCGAKCPLCGTSAAPGWNFSNGNGPFFMQPLVLLCFLTLQFVAERTPCSRTSYESLCFIRCTPACIPCVYNAPVLYPLHLS</sequence>
<reference evidence="1" key="1">
    <citation type="submission" date="2021-02" db="EMBL/GenBank/DDBJ databases">
        <authorList>
            <person name="Dougan E. K."/>
            <person name="Rhodes N."/>
            <person name="Thang M."/>
            <person name="Chan C."/>
        </authorList>
    </citation>
    <scope>NUCLEOTIDE SEQUENCE</scope>
</reference>
<evidence type="ECO:0000313" key="2">
    <source>
        <dbReference type="Proteomes" id="UP000604046"/>
    </source>
</evidence>